<dbReference type="EMBL" id="CP003587">
    <property type="protein sequence ID" value="AGY59695.1"/>
    <property type="molecule type" value="Genomic_DNA"/>
</dbReference>
<dbReference type="OrthoDB" id="9801228at2"/>
<dbReference type="RefSeq" id="WP_023174994.1">
    <property type="nucleotide sequence ID" value="NC_022600.1"/>
</dbReference>
<dbReference type="InterPro" id="IPR016092">
    <property type="entry name" value="ATAP"/>
</dbReference>
<feature type="domain" description="Core" evidence="1">
    <location>
        <begin position="17"/>
        <end position="118"/>
    </location>
</feature>
<evidence type="ECO:0000313" key="3">
    <source>
        <dbReference type="Proteomes" id="UP000017396"/>
    </source>
</evidence>
<dbReference type="InterPro" id="IPR031108">
    <property type="entry name" value="IscA_plant_cyanobact"/>
</dbReference>
<reference evidence="2 3" key="1">
    <citation type="journal article" date="2013" name="PLoS ONE">
        <title>Cultivation and Complete Genome Sequencing of Gloeobacter kilaueensis sp. nov., from a Lava Cave in Kilauea Caldera, Hawai'i.</title>
        <authorList>
            <person name="Saw J.H."/>
            <person name="Schatz M."/>
            <person name="Brown M.V."/>
            <person name="Kunkel D.D."/>
            <person name="Foster J.S."/>
            <person name="Shick H."/>
            <person name="Christensen S."/>
            <person name="Hou S."/>
            <person name="Wan X."/>
            <person name="Donachie S.P."/>
        </authorList>
    </citation>
    <scope>NUCLEOTIDE SEQUENCE [LARGE SCALE GENOMIC DNA]</scope>
    <source>
        <strain evidence="3">JS</strain>
    </source>
</reference>
<dbReference type="STRING" id="1183438.GKIL_3449"/>
<dbReference type="AlphaFoldDB" id="U5QPS2"/>
<dbReference type="Gene3D" id="2.60.300.12">
    <property type="entry name" value="HesB-like domain"/>
    <property type="match status" value="1"/>
</dbReference>
<sequence>MTSSSTTTPRRLPRRGIQMTENALAEVRRLCEGRSEDLILRVGVKGGGCSGLTYTMDFEDAANIGERDEVFDHDGFKLVSDKKSLLFLYGLVLDYSDELLGGGFQFNNPNAERTCSCGSSFSA</sequence>
<dbReference type="PANTHER" id="PTHR47265:SF1">
    <property type="entry name" value="IRON-SULFUR ASSEMBLY PROTEIN ISCA, CHLOROPLASTIC"/>
    <property type="match status" value="1"/>
</dbReference>
<dbReference type="NCBIfam" id="TIGR00049">
    <property type="entry name" value="iron-sulfur cluster assembly accessory protein"/>
    <property type="match status" value="1"/>
</dbReference>
<dbReference type="Pfam" id="PF01521">
    <property type="entry name" value="Fe-S_biosyn"/>
    <property type="match status" value="1"/>
</dbReference>
<evidence type="ECO:0000313" key="2">
    <source>
        <dbReference type="EMBL" id="AGY59695.1"/>
    </source>
</evidence>
<dbReference type="PANTHER" id="PTHR47265">
    <property type="entry name" value="IRON-SULFUR ASSEMBLY PROTEIN ISCA, CHLOROPLASTIC"/>
    <property type="match status" value="1"/>
</dbReference>
<evidence type="ECO:0000259" key="1">
    <source>
        <dbReference type="Pfam" id="PF01521"/>
    </source>
</evidence>
<organism evidence="2 3">
    <name type="scientific">Gloeobacter kilaueensis (strain ATCC BAA-2537 / CCAP 1431/1 / ULC 316 / JS1)</name>
    <dbReference type="NCBI Taxonomy" id="1183438"/>
    <lineage>
        <taxon>Bacteria</taxon>
        <taxon>Bacillati</taxon>
        <taxon>Cyanobacteriota</taxon>
        <taxon>Cyanophyceae</taxon>
        <taxon>Gloeobacterales</taxon>
        <taxon>Gloeobacteraceae</taxon>
        <taxon>Gloeobacter</taxon>
    </lineage>
</organism>
<dbReference type="Proteomes" id="UP000017396">
    <property type="component" value="Chromosome"/>
</dbReference>
<dbReference type="GO" id="GO:0016226">
    <property type="term" value="P:iron-sulfur cluster assembly"/>
    <property type="evidence" value="ECO:0007669"/>
    <property type="project" value="InterPro"/>
</dbReference>
<dbReference type="InterPro" id="IPR000361">
    <property type="entry name" value="ATAP_core_dom"/>
</dbReference>
<name>U5QPS2_GLOK1</name>
<gene>
    <name evidence="2" type="primary">iscA</name>
    <name evidence="2" type="ORF">GKIL_3449</name>
</gene>
<dbReference type="HOGENOM" id="CLU_069054_5_1_3"/>
<dbReference type="PROSITE" id="PS01152">
    <property type="entry name" value="HESB"/>
    <property type="match status" value="1"/>
</dbReference>
<dbReference type="InterPro" id="IPR035903">
    <property type="entry name" value="HesB-like_dom_sf"/>
</dbReference>
<dbReference type="KEGG" id="glj:GKIL_3449"/>
<protein>
    <submittedName>
        <fullName evidence="2">Iron-sulfur cluster assembly accessory protein</fullName>
    </submittedName>
</protein>
<proteinExistence type="predicted"/>
<dbReference type="eggNOG" id="COG0316">
    <property type="taxonomic scope" value="Bacteria"/>
</dbReference>
<accession>U5QPS2</accession>
<keyword evidence="3" id="KW-1185">Reference proteome</keyword>
<dbReference type="GO" id="GO:0051537">
    <property type="term" value="F:2 iron, 2 sulfur cluster binding"/>
    <property type="evidence" value="ECO:0007669"/>
    <property type="project" value="UniProtKB-ARBA"/>
</dbReference>
<dbReference type="InterPro" id="IPR017870">
    <property type="entry name" value="FeS_cluster_insertion_CS"/>
</dbReference>
<dbReference type="SUPFAM" id="SSF89360">
    <property type="entry name" value="HesB-like domain"/>
    <property type="match status" value="1"/>
</dbReference>